<dbReference type="EMBL" id="CAEKDK010000001">
    <property type="protein sequence ID" value="CAB4265223.1"/>
    <property type="molecule type" value="Genomic_DNA"/>
</dbReference>
<organism evidence="2 3">
    <name type="scientific">Prunus armeniaca</name>
    <name type="common">Apricot</name>
    <name type="synonym">Armeniaca vulgaris</name>
    <dbReference type="NCBI Taxonomy" id="36596"/>
    <lineage>
        <taxon>Eukaryota</taxon>
        <taxon>Viridiplantae</taxon>
        <taxon>Streptophyta</taxon>
        <taxon>Embryophyta</taxon>
        <taxon>Tracheophyta</taxon>
        <taxon>Spermatophyta</taxon>
        <taxon>Magnoliopsida</taxon>
        <taxon>eudicotyledons</taxon>
        <taxon>Gunneridae</taxon>
        <taxon>Pentapetalae</taxon>
        <taxon>rosids</taxon>
        <taxon>fabids</taxon>
        <taxon>Rosales</taxon>
        <taxon>Rosaceae</taxon>
        <taxon>Amygdaloideae</taxon>
        <taxon>Amygdaleae</taxon>
        <taxon>Prunus</taxon>
    </lineage>
</organism>
<accession>A0A6J5TN62</accession>
<gene>
    <name evidence="2" type="ORF">CURHAP_LOCUS7312</name>
</gene>
<protein>
    <submittedName>
        <fullName evidence="2">Uncharacterized protein</fullName>
    </submittedName>
</protein>
<evidence type="ECO:0000256" key="1">
    <source>
        <dbReference type="SAM" id="MobiDB-lite"/>
    </source>
</evidence>
<feature type="compositionally biased region" description="Polar residues" evidence="1">
    <location>
        <begin position="1"/>
        <end position="11"/>
    </location>
</feature>
<evidence type="ECO:0000313" key="3">
    <source>
        <dbReference type="Proteomes" id="UP000507222"/>
    </source>
</evidence>
<name>A0A6J5TN62_PRUAR</name>
<sequence length="101" mass="11104">MNARGSETNGYGSKMNARGSQTNAYVSQMNVERRKLHKSSSHATLQQGVSSYVNLSASTYVNPSTSISVNPFASVHPTLRQVPRLWELVVVIHGNHHGKQQ</sequence>
<reference evidence="2 3" key="1">
    <citation type="submission" date="2020-05" db="EMBL/GenBank/DDBJ databases">
        <authorList>
            <person name="Campoy J."/>
            <person name="Schneeberger K."/>
            <person name="Spophaly S."/>
        </authorList>
    </citation>
    <scope>NUCLEOTIDE SEQUENCE [LARGE SCALE GENOMIC DNA]</scope>
    <source>
        <strain evidence="2">PruArmRojPasFocal</strain>
    </source>
</reference>
<feature type="region of interest" description="Disordered" evidence="1">
    <location>
        <begin position="1"/>
        <end position="22"/>
    </location>
</feature>
<dbReference type="AlphaFoldDB" id="A0A6J5TN62"/>
<dbReference type="Proteomes" id="UP000507222">
    <property type="component" value="Unassembled WGS sequence"/>
</dbReference>
<evidence type="ECO:0000313" key="2">
    <source>
        <dbReference type="EMBL" id="CAB4265223.1"/>
    </source>
</evidence>
<proteinExistence type="predicted"/>